<dbReference type="PRINTS" id="PR01046">
    <property type="entry name" value="TRNASYNTHPRO"/>
</dbReference>
<evidence type="ECO:0000256" key="6">
    <source>
        <dbReference type="ARBA" id="ARBA00023146"/>
    </source>
</evidence>
<dbReference type="GO" id="GO:0004827">
    <property type="term" value="F:proline-tRNA ligase activity"/>
    <property type="evidence" value="ECO:0007669"/>
    <property type="project" value="UniProtKB-EC"/>
</dbReference>
<dbReference type="SUPFAM" id="SSF55681">
    <property type="entry name" value="Class II aaRS and biotin synthetases"/>
    <property type="match status" value="1"/>
</dbReference>
<evidence type="ECO:0000259" key="9">
    <source>
        <dbReference type="PROSITE" id="PS50862"/>
    </source>
</evidence>
<dbReference type="GO" id="GO:0005739">
    <property type="term" value="C:mitochondrion"/>
    <property type="evidence" value="ECO:0007669"/>
    <property type="project" value="TreeGrafter"/>
</dbReference>
<dbReference type="PANTHER" id="PTHR42753:SF10">
    <property type="entry name" value="PROLINE--TRNA LIGASE, MITOCHONDRIAL-RELATED"/>
    <property type="match status" value="1"/>
</dbReference>
<evidence type="ECO:0000313" key="10">
    <source>
        <dbReference type="EMBL" id="GFR32457.1"/>
    </source>
</evidence>
<dbReference type="InterPro" id="IPR004154">
    <property type="entry name" value="Anticodon-bd"/>
</dbReference>
<dbReference type="InterPro" id="IPR045864">
    <property type="entry name" value="aa-tRNA-synth_II/BPL/LPL"/>
</dbReference>
<accession>A0A8X6M567</accession>
<dbReference type="PROSITE" id="PS50862">
    <property type="entry name" value="AA_TRNA_LIGASE_II"/>
    <property type="match status" value="1"/>
</dbReference>
<dbReference type="EMBL" id="BMAO01039585">
    <property type="protein sequence ID" value="GFR32457.1"/>
    <property type="molecule type" value="Genomic_DNA"/>
</dbReference>
<dbReference type="InterPro" id="IPR002316">
    <property type="entry name" value="Pro-tRNA-ligase_IIa"/>
</dbReference>
<dbReference type="Pfam" id="PF03129">
    <property type="entry name" value="HGTP_anticodon"/>
    <property type="match status" value="1"/>
</dbReference>
<feature type="domain" description="Aminoacyl-transfer RNA synthetases class-II family profile" evidence="9">
    <location>
        <begin position="91"/>
        <end position="338"/>
    </location>
</feature>
<dbReference type="GO" id="GO:0006433">
    <property type="term" value="P:prolyl-tRNA aminoacylation"/>
    <property type="evidence" value="ECO:0007669"/>
    <property type="project" value="InterPro"/>
</dbReference>
<evidence type="ECO:0000256" key="2">
    <source>
        <dbReference type="ARBA" id="ARBA00022598"/>
    </source>
</evidence>
<evidence type="ECO:0000256" key="5">
    <source>
        <dbReference type="ARBA" id="ARBA00022917"/>
    </source>
</evidence>
<dbReference type="InterPro" id="IPR006195">
    <property type="entry name" value="aa-tRNA-synth_II"/>
</dbReference>
<proteinExistence type="predicted"/>
<gene>
    <name evidence="10" type="primary">Pars2</name>
    <name evidence="10" type="ORF">TNCT_128851</name>
</gene>
<dbReference type="Pfam" id="PF00587">
    <property type="entry name" value="tRNA-synt_2b"/>
    <property type="match status" value="1"/>
</dbReference>
<keyword evidence="2 10" id="KW-0436">Ligase</keyword>
<sequence>MNEKIQFASKIIHTAIRFSVKPKPMSRILCVPDAIPKDKSTSSCISLKLMLSRGLIKHVYPGVFILMPIAVRSLEKLCNIVDAIMNTVSGQKVSFPTLTPESLMKISGRWEGNDNLFKLKDRHSTYHCLAATHEEIATNFVSRLHVSYKNLPLRVYQISSKFRDEMNPKLGLLRGKEFLMKDMYTFDSNEENSQATYEALCSAYSQLFHVLGIDAMKVKGSSGDIGGKSSHEFHFISDIGEDELFYCPKCRNGINGELYEGKTIVCETCNISYERCNGIEVGHAFLLGTTYSKPFQAKFGSSENVTEILQMGCYGLGLSRILAASVEYLSKDDSIRWPFLIAPYYISVIPPKKGSKEESVQPLAYSLAESLTKISWLKSNIIIDDRTNFTIGKRVNEASSLGIPYVIVVSKRAQEDIPILEVIDVYNDKTFFLSHKETISFFRDKTVSHGVTE</sequence>
<keyword evidence="6" id="KW-0030">Aminoacyl-tRNA synthetase</keyword>
<reference evidence="10" key="1">
    <citation type="submission" date="2020-07" db="EMBL/GenBank/DDBJ databases">
        <title>Multicomponent nature underlies the extraordinary mechanical properties of spider dragline silk.</title>
        <authorList>
            <person name="Kono N."/>
            <person name="Nakamura H."/>
            <person name="Mori M."/>
            <person name="Yoshida Y."/>
            <person name="Ohtoshi R."/>
            <person name="Malay A.D."/>
            <person name="Moran D.A.P."/>
            <person name="Tomita M."/>
            <person name="Numata K."/>
            <person name="Arakawa K."/>
        </authorList>
    </citation>
    <scope>NUCLEOTIDE SEQUENCE</scope>
</reference>
<comment type="caution">
    <text evidence="10">The sequence shown here is derived from an EMBL/GenBank/DDBJ whole genome shotgun (WGS) entry which is preliminary data.</text>
</comment>
<dbReference type="AlphaFoldDB" id="A0A8X6M567"/>
<dbReference type="EC" id="6.1.1.15" evidence="1"/>
<name>A0A8X6M567_TRICU</name>
<dbReference type="PANTHER" id="PTHR42753">
    <property type="entry name" value="MITOCHONDRIAL RIBOSOME PROTEIN L39/PROLYL-TRNA LIGASE FAMILY MEMBER"/>
    <property type="match status" value="1"/>
</dbReference>
<keyword evidence="4" id="KW-0067">ATP-binding</keyword>
<evidence type="ECO:0000313" key="11">
    <source>
        <dbReference type="Proteomes" id="UP000887116"/>
    </source>
</evidence>
<evidence type="ECO:0000256" key="1">
    <source>
        <dbReference type="ARBA" id="ARBA00012831"/>
    </source>
</evidence>
<evidence type="ECO:0000256" key="4">
    <source>
        <dbReference type="ARBA" id="ARBA00022840"/>
    </source>
</evidence>
<keyword evidence="5" id="KW-0648">Protein biosynthesis</keyword>
<organism evidence="10 11">
    <name type="scientific">Trichonephila clavata</name>
    <name type="common">Joro spider</name>
    <name type="synonym">Nephila clavata</name>
    <dbReference type="NCBI Taxonomy" id="2740835"/>
    <lineage>
        <taxon>Eukaryota</taxon>
        <taxon>Metazoa</taxon>
        <taxon>Ecdysozoa</taxon>
        <taxon>Arthropoda</taxon>
        <taxon>Chelicerata</taxon>
        <taxon>Arachnida</taxon>
        <taxon>Araneae</taxon>
        <taxon>Araneomorphae</taxon>
        <taxon>Entelegynae</taxon>
        <taxon>Araneoidea</taxon>
        <taxon>Nephilidae</taxon>
        <taxon>Trichonephila</taxon>
    </lineage>
</organism>
<dbReference type="Proteomes" id="UP000887116">
    <property type="component" value="Unassembled WGS sequence"/>
</dbReference>
<dbReference type="Gene3D" id="3.30.930.10">
    <property type="entry name" value="Bira Bifunctional Protein, Domain 2"/>
    <property type="match status" value="1"/>
</dbReference>
<evidence type="ECO:0000256" key="7">
    <source>
        <dbReference type="ARBA" id="ARBA00029731"/>
    </source>
</evidence>
<evidence type="ECO:0000256" key="8">
    <source>
        <dbReference type="ARBA" id="ARBA00047671"/>
    </source>
</evidence>
<keyword evidence="11" id="KW-1185">Reference proteome</keyword>
<keyword evidence="3" id="KW-0547">Nucleotide-binding</keyword>
<dbReference type="Gene3D" id="3.40.50.800">
    <property type="entry name" value="Anticodon-binding domain"/>
    <property type="match status" value="1"/>
</dbReference>
<evidence type="ECO:0000256" key="3">
    <source>
        <dbReference type="ARBA" id="ARBA00022741"/>
    </source>
</evidence>
<dbReference type="InterPro" id="IPR002314">
    <property type="entry name" value="aa-tRNA-synt_IIb"/>
</dbReference>
<dbReference type="InterPro" id="IPR036621">
    <property type="entry name" value="Anticodon-bd_dom_sf"/>
</dbReference>
<dbReference type="GO" id="GO:0005524">
    <property type="term" value="F:ATP binding"/>
    <property type="evidence" value="ECO:0007669"/>
    <property type="project" value="UniProtKB-KW"/>
</dbReference>
<dbReference type="OrthoDB" id="10267474at2759"/>
<dbReference type="SUPFAM" id="SSF52954">
    <property type="entry name" value="Class II aaRS ABD-related"/>
    <property type="match status" value="1"/>
</dbReference>
<protein>
    <recommendedName>
        <fullName evidence="1">proline--tRNA ligase</fullName>
        <ecNumber evidence="1">6.1.1.15</ecNumber>
    </recommendedName>
    <alternativeName>
        <fullName evidence="7">Prolyl-tRNA synthetase</fullName>
    </alternativeName>
</protein>
<dbReference type="InterPro" id="IPR050062">
    <property type="entry name" value="Pro-tRNA_synthetase"/>
</dbReference>
<comment type="catalytic activity">
    <reaction evidence="8">
        <text>tRNA(Pro) + L-proline + ATP = L-prolyl-tRNA(Pro) + AMP + diphosphate</text>
        <dbReference type="Rhea" id="RHEA:14305"/>
        <dbReference type="Rhea" id="RHEA-COMP:9700"/>
        <dbReference type="Rhea" id="RHEA-COMP:9702"/>
        <dbReference type="ChEBI" id="CHEBI:30616"/>
        <dbReference type="ChEBI" id="CHEBI:33019"/>
        <dbReference type="ChEBI" id="CHEBI:60039"/>
        <dbReference type="ChEBI" id="CHEBI:78442"/>
        <dbReference type="ChEBI" id="CHEBI:78532"/>
        <dbReference type="ChEBI" id="CHEBI:456215"/>
        <dbReference type="EC" id="6.1.1.15"/>
    </reaction>
</comment>